<dbReference type="EMBL" id="SMKW01000004">
    <property type="protein sequence ID" value="TDD55169.1"/>
    <property type="molecule type" value="Genomic_DNA"/>
</dbReference>
<gene>
    <name evidence="2" type="ORF">E1288_04980</name>
</gene>
<dbReference type="InterPro" id="IPR036271">
    <property type="entry name" value="Tet_transcr_reg_TetR-rel_C_sf"/>
</dbReference>
<evidence type="ECO:0000259" key="1">
    <source>
        <dbReference type="Pfam" id="PF17926"/>
    </source>
</evidence>
<dbReference type="RefSeq" id="WP_132481461.1">
    <property type="nucleotide sequence ID" value="NZ_SMKW01000004.1"/>
</dbReference>
<dbReference type="Gene3D" id="1.10.357.10">
    <property type="entry name" value="Tetracycline Repressor, domain 2"/>
    <property type="match status" value="1"/>
</dbReference>
<dbReference type="Pfam" id="PF17926">
    <property type="entry name" value="TetR_C_21"/>
    <property type="match status" value="1"/>
</dbReference>
<dbReference type="InterPro" id="IPR041467">
    <property type="entry name" value="Sco4008_C"/>
</dbReference>
<dbReference type="OrthoDB" id="4726108at2"/>
<proteinExistence type="predicted"/>
<organism evidence="2 3">
    <name type="scientific">Saccharopolyspora elongata</name>
    <dbReference type="NCBI Taxonomy" id="2530387"/>
    <lineage>
        <taxon>Bacteria</taxon>
        <taxon>Bacillati</taxon>
        <taxon>Actinomycetota</taxon>
        <taxon>Actinomycetes</taxon>
        <taxon>Pseudonocardiales</taxon>
        <taxon>Pseudonocardiaceae</taxon>
        <taxon>Saccharopolyspora</taxon>
    </lineage>
</organism>
<dbReference type="Proteomes" id="UP000294947">
    <property type="component" value="Unassembled WGS sequence"/>
</dbReference>
<keyword evidence="3" id="KW-1185">Reference proteome</keyword>
<name>A0A4R4ZD25_9PSEU</name>
<reference evidence="2 3" key="1">
    <citation type="submission" date="2019-03" db="EMBL/GenBank/DDBJ databases">
        <title>Draft genome sequences of novel Actinobacteria.</title>
        <authorList>
            <person name="Sahin N."/>
            <person name="Ay H."/>
            <person name="Saygin H."/>
        </authorList>
    </citation>
    <scope>NUCLEOTIDE SEQUENCE [LARGE SCALE GENOMIC DNA]</scope>
    <source>
        <strain evidence="2 3">7K502</strain>
    </source>
</reference>
<accession>A0A4R4ZD25</accession>
<feature type="domain" description="HTH-type transcriptional repressor Sco4008 C-terminal" evidence="1">
    <location>
        <begin position="17"/>
        <end position="65"/>
    </location>
</feature>
<sequence>MELPAAESADGEPGPCRDAIVGKPARIRRAQQDGLLDAAWDPIDIMVLVFQIALTWSDQAELAALVPAPPPTPPRPPVGTLAGAAGLNAQFSPGHVGVAGAIRAS</sequence>
<evidence type="ECO:0000313" key="2">
    <source>
        <dbReference type="EMBL" id="TDD55169.1"/>
    </source>
</evidence>
<dbReference type="SUPFAM" id="SSF48498">
    <property type="entry name" value="Tetracyclin repressor-like, C-terminal domain"/>
    <property type="match status" value="1"/>
</dbReference>
<protein>
    <recommendedName>
        <fullName evidence="1">HTH-type transcriptional repressor Sco4008 C-terminal domain-containing protein</fullName>
    </recommendedName>
</protein>
<comment type="caution">
    <text evidence="2">The sequence shown here is derived from an EMBL/GenBank/DDBJ whole genome shotgun (WGS) entry which is preliminary data.</text>
</comment>
<dbReference type="AlphaFoldDB" id="A0A4R4ZD25"/>
<evidence type="ECO:0000313" key="3">
    <source>
        <dbReference type="Proteomes" id="UP000294947"/>
    </source>
</evidence>